<sequence>MTQLGLQLYTVRDHLEKDFEGTLRKVAELGYKGVEFAGYYGRTPGEVTQILKETGLTAIGAHTPYDRLRNALEEEIAFNKAIGNRYIIFPYLGEDERDRWAEVIEDLKVIGKRCADAGLVLLYHNHEFELTETLDGQPVLDAIYERVDKELIQVELDSCWVSYAGFDPLEYISKYSGRMPLLHLKDMVKKADGSAETVELGRGIVELKAIADAAVDNQAEWIIVEQDYCAKDSLDSIAESMEWVKAYIQEGGKINV</sequence>
<dbReference type="Gene3D" id="3.20.20.150">
    <property type="entry name" value="Divalent-metal-dependent TIM barrel enzymes"/>
    <property type="match status" value="1"/>
</dbReference>
<evidence type="ECO:0000259" key="1">
    <source>
        <dbReference type="Pfam" id="PF01261"/>
    </source>
</evidence>
<dbReference type="PANTHER" id="PTHR12110:SF41">
    <property type="entry name" value="INOSOSE DEHYDRATASE"/>
    <property type="match status" value="1"/>
</dbReference>
<dbReference type="KEGG" id="plen:EIM92_13365"/>
<dbReference type="GO" id="GO:0016853">
    <property type="term" value="F:isomerase activity"/>
    <property type="evidence" value="ECO:0007669"/>
    <property type="project" value="UniProtKB-KW"/>
</dbReference>
<keyword evidence="2" id="KW-0413">Isomerase</keyword>
<reference evidence="2 3" key="1">
    <citation type="submission" date="2018-11" db="EMBL/GenBank/DDBJ databases">
        <title>Genome sequencing of Paenibacillus lentus DSM25539(T).</title>
        <authorList>
            <person name="Kook J.-K."/>
            <person name="Park S.-N."/>
            <person name="Lim Y.K."/>
        </authorList>
    </citation>
    <scope>NUCLEOTIDE SEQUENCE [LARGE SCALE GENOMIC DNA]</scope>
    <source>
        <strain evidence="2 3">DSM 25539</strain>
    </source>
</reference>
<feature type="domain" description="Xylose isomerase-like TIM barrel" evidence="1">
    <location>
        <begin position="23"/>
        <end position="246"/>
    </location>
</feature>
<accession>A0A3Q8S548</accession>
<dbReference type="RefSeq" id="WP_125083057.1">
    <property type="nucleotide sequence ID" value="NZ_CP034248.1"/>
</dbReference>
<keyword evidence="3" id="KW-1185">Reference proteome</keyword>
<evidence type="ECO:0000313" key="3">
    <source>
        <dbReference type="Proteomes" id="UP000273145"/>
    </source>
</evidence>
<dbReference type="OrthoDB" id="9798407at2"/>
<dbReference type="EMBL" id="CP034248">
    <property type="protein sequence ID" value="AZK47018.1"/>
    <property type="molecule type" value="Genomic_DNA"/>
</dbReference>
<dbReference type="InterPro" id="IPR036237">
    <property type="entry name" value="Xyl_isomerase-like_sf"/>
</dbReference>
<dbReference type="Proteomes" id="UP000273145">
    <property type="component" value="Chromosome"/>
</dbReference>
<dbReference type="Pfam" id="PF01261">
    <property type="entry name" value="AP_endonuc_2"/>
    <property type="match status" value="1"/>
</dbReference>
<name>A0A3Q8S548_9BACL</name>
<dbReference type="InterPro" id="IPR013022">
    <property type="entry name" value="Xyl_isomerase-like_TIM-brl"/>
</dbReference>
<dbReference type="PANTHER" id="PTHR12110">
    <property type="entry name" value="HYDROXYPYRUVATE ISOMERASE"/>
    <property type="match status" value="1"/>
</dbReference>
<organism evidence="2 3">
    <name type="scientific">Paenibacillus lentus</name>
    <dbReference type="NCBI Taxonomy" id="1338368"/>
    <lineage>
        <taxon>Bacteria</taxon>
        <taxon>Bacillati</taxon>
        <taxon>Bacillota</taxon>
        <taxon>Bacilli</taxon>
        <taxon>Bacillales</taxon>
        <taxon>Paenibacillaceae</taxon>
        <taxon>Paenibacillus</taxon>
    </lineage>
</organism>
<dbReference type="AlphaFoldDB" id="A0A3Q8S548"/>
<gene>
    <name evidence="2" type="ORF">EIM92_13365</name>
</gene>
<dbReference type="SUPFAM" id="SSF51658">
    <property type="entry name" value="Xylose isomerase-like"/>
    <property type="match status" value="1"/>
</dbReference>
<proteinExistence type="predicted"/>
<protein>
    <submittedName>
        <fullName evidence="2">Sugar phosphate isomerase/epimerase</fullName>
    </submittedName>
</protein>
<dbReference type="InterPro" id="IPR050312">
    <property type="entry name" value="IolE/XylAMocC-like"/>
</dbReference>
<evidence type="ECO:0000313" key="2">
    <source>
        <dbReference type="EMBL" id="AZK47018.1"/>
    </source>
</evidence>